<organism evidence="2 3">
    <name type="scientific">Vibrio aquaticus</name>
    <dbReference type="NCBI Taxonomy" id="2496559"/>
    <lineage>
        <taxon>Bacteria</taxon>
        <taxon>Pseudomonadati</taxon>
        <taxon>Pseudomonadota</taxon>
        <taxon>Gammaproteobacteria</taxon>
        <taxon>Vibrionales</taxon>
        <taxon>Vibrionaceae</taxon>
        <taxon>Vibrio</taxon>
    </lineage>
</organism>
<accession>A0A3S0N5Z3</accession>
<feature type="domain" description="IraD/Gp25-like" evidence="1">
    <location>
        <begin position="38"/>
        <end position="124"/>
    </location>
</feature>
<dbReference type="InterPro" id="IPR007048">
    <property type="entry name" value="IraD/Gp25-like"/>
</dbReference>
<dbReference type="EMBL" id="RXZH01000002">
    <property type="protein sequence ID" value="RTZ16409.1"/>
    <property type="molecule type" value="Genomic_DNA"/>
</dbReference>
<dbReference type="InterPro" id="IPR053176">
    <property type="entry name" value="T6SS_TssE1-like"/>
</dbReference>
<comment type="caution">
    <text evidence="2">The sequence shown here is derived from an EMBL/GenBank/DDBJ whole genome shotgun (WGS) entry which is preliminary data.</text>
</comment>
<dbReference type="SUPFAM" id="SSF160719">
    <property type="entry name" value="gpW/gp25-like"/>
    <property type="match status" value="1"/>
</dbReference>
<dbReference type="Pfam" id="PF04965">
    <property type="entry name" value="GPW_gp25"/>
    <property type="match status" value="1"/>
</dbReference>
<dbReference type="OrthoDB" id="119583at2"/>
<dbReference type="Gene3D" id="3.10.450.40">
    <property type="match status" value="1"/>
</dbReference>
<name>A0A3S0N5Z3_9VIBR</name>
<dbReference type="PANTHER" id="PTHR38595">
    <property type="entry name" value="CYTOPLASMIC PROTEIN-RELATED"/>
    <property type="match status" value="1"/>
</dbReference>
<evidence type="ECO:0000313" key="3">
    <source>
        <dbReference type="Proteomes" id="UP000268973"/>
    </source>
</evidence>
<gene>
    <name evidence="2" type="primary">tssE</name>
    <name evidence="2" type="ORF">EJ063_06290</name>
</gene>
<dbReference type="AlphaFoldDB" id="A0A3S0N5Z3"/>
<dbReference type="RefSeq" id="WP_126573182.1">
    <property type="nucleotide sequence ID" value="NZ_RXZH01000002.1"/>
</dbReference>
<reference evidence="2 3" key="1">
    <citation type="submission" date="2018-12" db="EMBL/GenBank/DDBJ databases">
        <title>Vibrio sp. isolated from China Sea.</title>
        <authorList>
            <person name="Li Y."/>
        </authorList>
    </citation>
    <scope>NUCLEOTIDE SEQUENCE [LARGE SCALE GENOMIC DNA]</scope>
    <source>
        <strain evidence="2 3">BEI207</strain>
    </source>
</reference>
<protein>
    <submittedName>
        <fullName evidence="2">Type VI secretion system baseplate subunit TssE</fullName>
    </submittedName>
</protein>
<dbReference type="Proteomes" id="UP000268973">
    <property type="component" value="Unassembled WGS sequence"/>
</dbReference>
<proteinExistence type="predicted"/>
<dbReference type="PANTHER" id="PTHR38595:SF2">
    <property type="entry name" value="TYPE VI SECRETION SYSTEM BASEPLATE SUBUNIT TSSE"/>
    <property type="match status" value="1"/>
</dbReference>
<sequence length="145" mass="16168">MAYCAPEESTFGVGFFERLEANSSDYSLTQGPEAAKVLASIKLNVSRVLNTREGGAQSVPSLGLIDFNDATLDTLDLSLKIKLAIQQCLNRYEPRLKNIEVRSFSDPCSPLALRFQIIAAINSDAIHDKVQFDLMLEQNRQYRVI</sequence>
<evidence type="ECO:0000313" key="2">
    <source>
        <dbReference type="EMBL" id="RTZ16409.1"/>
    </source>
</evidence>
<keyword evidence="3" id="KW-1185">Reference proteome</keyword>
<evidence type="ECO:0000259" key="1">
    <source>
        <dbReference type="Pfam" id="PF04965"/>
    </source>
</evidence>
<dbReference type="InterPro" id="IPR017737">
    <property type="entry name" value="TssE1-like"/>
</dbReference>
<dbReference type="NCBIfam" id="TIGR03357">
    <property type="entry name" value="VI_zyme"/>
    <property type="match status" value="1"/>
</dbReference>